<keyword evidence="9" id="KW-1185">Reference proteome</keyword>
<dbReference type="NCBIfam" id="TIGR00112">
    <property type="entry name" value="proC"/>
    <property type="match status" value="1"/>
</dbReference>
<reference evidence="8" key="1">
    <citation type="submission" date="2020-07" db="EMBL/GenBank/DDBJ databases">
        <title>Draft Genome Sequence of a Deep-Sea Yeast, Naganishia (Cryptococcus) liquefaciens strain N6.</title>
        <authorList>
            <person name="Han Y.W."/>
            <person name="Kajitani R."/>
            <person name="Morimoto H."/>
            <person name="Parhat M."/>
            <person name="Tsubouchi H."/>
            <person name="Bakenova O."/>
            <person name="Ogata M."/>
            <person name="Argunhan B."/>
            <person name="Aoki R."/>
            <person name="Kajiwara S."/>
            <person name="Itoh T."/>
            <person name="Iwasaki H."/>
        </authorList>
    </citation>
    <scope>NUCLEOTIDE SEQUENCE</scope>
    <source>
        <strain evidence="8">N6</strain>
    </source>
</reference>
<protein>
    <recommendedName>
        <fullName evidence="5">Pyrroline-5-carboxylate reductase</fullName>
        <ecNumber evidence="5">1.5.1.2</ecNumber>
    </recommendedName>
</protein>
<dbReference type="FunFam" id="1.10.3730.10:FF:000001">
    <property type="entry name" value="Pyrroline-5-carboxylate reductase"/>
    <property type="match status" value="1"/>
</dbReference>
<evidence type="ECO:0000256" key="2">
    <source>
        <dbReference type="ARBA" id="ARBA00022857"/>
    </source>
</evidence>
<dbReference type="Pfam" id="PF03807">
    <property type="entry name" value="F420_oxidored"/>
    <property type="match status" value="1"/>
</dbReference>
<dbReference type="PROSITE" id="PS00521">
    <property type="entry name" value="P5CR"/>
    <property type="match status" value="1"/>
</dbReference>
<keyword evidence="2 4" id="KW-0521">NADP</keyword>
<dbReference type="HAMAP" id="MF_01925">
    <property type="entry name" value="P5C_reductase"/>
    <property type="match status" value="1"/>
</dbReference>
<dbReference type="EC" id="1.5.1.2" evidence="5"/>
<dbReference type="GO" id="GO:0004735">
    <property type="term" value="F:pyrroline-5-carboxylate reductase activity"/>
    <property type="evidence" value="ECO:0007669"/>
    <property type="project" value="UniProtKB-EC"/>
</dbReference>
<feature type="binding site" evidence="4">
    <location>
        <position position="68"/>
    </location>
    <ligand>
        <name>NADPH</name>
        <dbReference type="ChEBI" id="CHEBI:57783"/>
    </ligand>
</feature>
<dbReference type="InterPro" id="IPR028939">
    <property type="entry name" value="P5C_Rdtase_cat_N"/>
</dbReference>
<dbReference type="GO" id="GO:0055129">
    <property type="term" value="P:L-proline biosynthetic process"/>
    <property type="evidence" value="ECO:0007669"/>
    <property type="project" value="UniProtKB-UniPathway"/>
</dbReference>
<comment type="caution">
    <text evidence="8">The sequence shown here is derived from an EMBL/GenBank/DDBJ whole genome shotgun (WGS) entry which is preliminary data.</text>
</comment>
<comment type="catalytic activity">
    <reaction evidence="5">
        <text>L-proline + NADP(+) = (S)-1-pyrroline-5-carboxylate + NADPH + 2 H(+)</text>
        <dbReference type="Rhea" id="RHEA:14109"/>
        <dbReference type="ChEBI" id="CHEBI:15378"/>
        <dbReference type="ChEBI" id="CHEBI:17388"/>
        <dbReference type="ChEBI" id="CHEBI:57783"/>
        <dbReference type="ChEBI" id="CHEBI:58349"/>
        <dbReference type="ChEBI" id="CHEBI:60039"/>
        <dbReference type="EC" id="1.5.1.2"/>
    </reaction>
</comment>
<dbReference type="AlphaFoldDB" id="A0A8H3YE75"/>
<name>A0A8H3YE75_9TREE</name>
<accession>A0A8H3YE75</accession>
<dbReference type="PANTHER" id="PTHR11645:SF0">
    <property type="entry name" value="PYRROLINE-5-CARBOXYLATE REDUCTASE 3"/>
    <property type="match status" value="1"/>
</dbReference>
<organism evidence="8 9">
    <name type="scientific">Naganishia liquefaciens</name>
    <dbReference type="NCBI Taxonomy" id="104408"/>
    <lineage>
        <taxon>Eukaryota</taxon>
        <taxon>Fungi</taxon>
        <taxon>Dikarya</taxon>
        <taxon>Basidiomycota</taxon>
        <taxon>Agaricomycotina</taxon>
        <taxon>Tremellomycetes</taxon>
        <taxon>Filobasidiales</taxon>
        <taxon>Filobasidiaceae</taxon>
        <taxon>Naganishia</taxon>
    </lineage>
</organism>
<feature type="domain" description="Pyrroline-5-carboxylate reductase catalytic N-terminal" evidence="6">
    <location>
        <begin position="5"/>
        <end position="111"/>
    </location>
</feature>
<feature type="binding site" evidence="4">
    <location>
        <position position="39"/>
    </location>
    <ligand>
        <name>NADP(+)</name>
        <dbReference type="ChEBI" id="CHEBI:58349"/>
    </ligand>
</feature>
<dbReference type="InterPro" id="IPR008927">
    <property type="entry name" value="6-PGluconate_DH-like_C_sf"/>
</dbReference>
<dbReference type="PIRSF" id="PIRSF000193">
    <property type="entry name" value="Pyrrol-5-carb_rd"/>
    <property type="match status" value="1"/>
</dbReference>
<dbReference type="UniPathway" id="UPA00098">
    <property type="reaction ID" value="UER00361"/>
</dbReference>
<evidence type="ECO:0000313" key="8">
    <source>
        <dbReference type="EMBL" id="GHJ84972.1"/>
    </source>
</evidence>
<dbReference type="SUPFAM" id="SSF51735">
    <property type="entry name" value="NAD(P)-binding Rossmann-fold domains"/>
    <property type="match status" value="1"/>
</dbReference>
<keyword evidence="5" id="KW-0641">Proline biosynthesis</keyword>
<dbReference type="InterPro" id="IPR053790">
    <property type="entry name" value="P5CR-like_CS"/>
</dbReference>
<evidence type="ECO:0000256" key="3">
    <source>
        <dbReference type="ARBA" id="ARBA00023002"/>
    </source>
</evidence>
<dbReference type="InterPro" id="IPR036291">
    <property type="entry name" value="NAD(P)-bd_dom_sf"/>
</dbReference>
<dbReference type="InterPro" id="IPR029036">
    <property type="entry name" value="P5CR_dimer"/>
</dbReference>
<keyword evidence="5" id="KW-0028">Amino-acid biosynthesis</keyword>
<evidence type="ECO:0000259" key="7">
    <source>
        <dbReference type="Pfam" id="PF14748"/>
    </source>
</evidence>
<feature type="domain" description="Pyrroline-5-carboxylate reductase dimerisation" evidence="7">
    <location>
        <begin position="174"/>
        <end position="276"/>
    </location>
</feature>
<dbReference type="OrthoDB" id="10263291at2759"/>
<evidence type="ECO:0000313" key="9">
    <source>
        <dbReference type="Proteomes" id="UP000620104"/>
    </source>
</evidence>
<feature type="binding site" evidence="4">
    <location>
        <begin position="8"/>
        <end position="13"/>
    </location>
    <ligand>
        <name>NADP(+)</name>
        <dbReference type="ChEBI" id="CHEBI:58349"/>
    </ligand>
</feature>
<dbReference type="SUPFAM" id="SSF48179">
    <property type="entry name" value="6-phosphogluconate dehydrogenase C-terminal domain-like"/>
    <property type="match status" value="1"/>
</dbReference>
<sequence>MTYTLSIIGCGTMGQAILSGILSQLDSSPADLPTRYILTVGRDSSIPALRDSFPAGKPITYLHGDEGNLQAIKESDIVLLACKPYMAQSILAAQGVKEALDGKVLASVLAGVTMEQLQTWAPGSHVVRTMTNTPSKIGHGMTLITPIPSTAPPSTTTRLQAIFRTCGLVRFLPEQKFNAATALAGSGPAFVAVMVDALADGGVLMGLTRQEATEMAAQTMSGTARMILDTPLHPSLLKDGVTTPGGCTIAGLMRMEDGNVRSTLARTVQAATLHAAGLGQEKK</sequence>
<dbReference type="EMBL" id="BLZA01000010">
    <property type="protein sequence ID" value="GHJ84972.1"/>
    <property type="molecule type" value="Genomic_DNA"/>
</dbReference>
<dbReference type="Pfam" id="PF14748">
    <property type="entry name" value="P5CR_dimer"/>
    <property type="match status" value="1"/>
</dbReference>
<gene>
    <name evidence="8" type="ORF">NliqN6_1374</name>
</gene>
<dbReference type="Gene3D" id="1.10.3730.10">
    <property type="entry name" value="ProC C-terminal domain-like"/>
    <property type="match status" value="1"/>
</dbReference>
<comment type="pathway">
    <text evidence="5">Amino-acid biosynthesis; L-proline biosynthesis; L-proline from L-glutamate 5-semialdehyde: step 1/1.</text>
</comment>
<evidence type="ECO:0000256" key="4">
    <source>
        <dbReference type="PIRSR" id="PIRSR000193-1"/>
    </source>
</evidence>
<keyword evidence="3 5" id="KW-0560">Oxidoreductase</keyword>
<dbReference type="Gene3D" id="3.40.50.720">
    <property type="entry name" value="NAD(P)-binding Rossmann-like Domain"/>
    <property type="match status" value="1"/>
</dbReference>
<proteinExistence type="inferred from homology"/>
<evidence type="ECO:0000259" key="6">
    <source>
        <dbReference type="Pfam" id="PF03807"/>
    </source>
</evidence>
<dbReference type="InterPro" id="IPR000304">
    <property type="entry name" value="Pyrroline-COOH_reductase"/>
</dbReference>
<evidence type="ECO:0000256" key="5">
    <source>
        <dbReference type="RuleBase" id="RU003903"/>
    </source>
</evidence>
<feature type="binding site" evidence="4">
    <location>
        <begin position="81"/>
        <end position="84"/>
    </location>
    <ligand>
        <name>NADP(+)</name>
        <dbReference type="ChEBI" id="CHEBI:58349"/>
    </ligand>
</feature>
<evidence type="ECO:0000256" key="1">
    <source>
        <dbReference type="ARBA" id="ARBA00005525"/>
    </source>
</evidence>
<dbReference type="Proteomes" id="UP000620104">
    <property type="component" value="Unassembled WGS sequence"/>
</dbReference>
<comment type="similarity">
    <text evidence="1 5">Belongs to the pyrroline-5-carboxylate reductase family.</text>
</comment>
<dbReference type="PANTHER" id="PTHR11645">
    <property type="entry name" value="PYRROLINE-5-CARBOXYLATE REDUCTASE"/>
    <property type="match status" value="1"/>
</dbReference>